<dbReference type="GO" id="GO:1900026">
    <property type="term" value="P:positive regulation of substrate adhesion-dependent cell spreading"/>
    <property type="evidence" value="ECO:0007669"/>
    <property type="project" value="TreeGrafter"/>
</dbReference>
<keyword evidence="1 4" id="KW-0479">Metal-binding</keyword>
<evidence type="ECO:0000256" key="3">
    <source>
        <dbReference type="ARBA" id="ARBA00023038"/>
    </source>
</evidence>
<reference evidence="6" key="2">
    <citation type="submission" date="2025-08" db="UniProtKB">
        <authorList>
            <consortium name="Ensembl"/>
        </authorList>
    </citation>
    <scope>IDENTIFICATION</scope>
</reference>
<evidence type="ECO:0000256" key="1">
    <source>
        <dbReference type="ARBA" id="ARBA00022723"/>
    </source>
</evidence>
<evidence type="ECO:0000256" key="4">
    <source>
        <dbReference type="PROSITE-ProRule" id="PRU00125"/>
    </source>
</evidence>
<feature type="domain" description="LIM zinc-binding" evidence="5">
    <location>
        <begin position="8"/>
        <end position="70"/>
    </location>
</feature>
<dbReference type="InParanoid" id="A0A803Y1S0"/>
<dbReference type="GO" id="GO:0005925">
    <property type="term" value="C:focal adhesion"/>
    <property type="evidence" value="ECO:0007669"/>
    <property type="project" value="TreeGrafter"/>
</dbReference>
<name>A0A803Y1S0_MELGA</name>
<dbReference type="Ensembl" id="ENSMGAT00000026288.1">
    <property type="protein sequence ID" value="ENSMGAP00000025717.1"/>
    <property type="gene ID" value="ENSMGAG00000022358.1"/>
</dbReference>
<dbReference type="Pfam" id="PF00412">
    <property type="entry name" value="LIM"/>
    <property type="match status" value="1"/>
</dbReference>
<protein>
    <recommendedName>
        <fullName evidence="5">LIM zinc-binding domain-containing protein</fullName>
    </recommendedName>
</protein>
<reference evidence="6 7" key="1">
    <citation type="journal article" date="2010" name="PLoS Biol.">
        <title>Multi-platform next-generation sequencing of the domestic turkey (Meleagris gallopavo): genome assembly and analysis.</title>
        <authorList>
            <person name="Dalloul R.A."/>
            <person name="Long J.A."/>
            <person name="Zimin A.V."/>
            <person name="Aslam L."/>
            <person name="Beal K."/>
            <person name="Blomberg L.A."/>
            <person name="Bouffard P."/>
            <person name="Burt D.W."/>
            <person name="Crasta O."/>
            <person name="Crooijmans R.P."/>
            <person name="Cooper K."/>
            <person name="Coulombe R.A."/>
            <person name="De S."/>
            <person name="Delany M.E."/>
            <person name="Dodgson J.B."/>
            <person name="Dong J.J."/>
            <person name="Evans C."/>
            <person name="Frederickson K.M."/>
            <person name="Flicek P."/>
            <person name="Florea L."/>
            <person name="Folkerts O."/>
            <person name="Groenen M.A."/>
            <person name="Harkins T.T."/>
            <person name="Herrero J."/>
            <person name="Hoffmann S."/>
            <person name="Megens H.J."/>
            <person name="Jiang A."/>
            <person name="de Jong P."/>
            <person name="Kaiser P."/>
            <person name="Kim H."/>
            <person name="Kim K.W."/>
            <person name="Kim S."/>
            <person name="Langenberger D."/>
            <person name="Lee M.K."/>
            <person name="Lee T."/>
            <person name="Mane S."/>
            <person name="Marcais G."/>
            <person name="Marz M."/>
            <person name="McElroy A.P."/>
            <person name="Modise T."/>
            <person name="Nefedov M."/>
            <person name="Notredame C."/>
            <person name="Paton I.R."/>
            <person name="Payne W.S."/>
            <person name="Pertea G."/>
            <person name="Prickett D."/>
            <person name="Puiu D."/>
            <person name="Qioa D."/>
            <person name="Raineri E."/>
            <person name="Ruffier M."/>
            <person name="Salzberg S.L."/>
            <person name="Schatz M.C."/>
            <person name="Scheuring C."/>
            <person name="Schmidt C.J."/>
            <person name="Schroeder S."/>
            <person name="Searle S.M."/>
            <person name="Smith E.J."/>
            <person name="Smith J."/>
            <person name="Sonstegard T.S."/>
            <person name="Stadler P.F."/>
            <person name="Tafer H."/>
            <person name="Tu Z.J."/>
            <person name="Van Tassell C.P."/>
            <person name="Vilella A.J."/>
            <person name="Williams K.P."/>
            <person name="Yorke J.A."/>
            <person name="Zhang L."/>
            <person name="Zhang H.B."/>
            <person name="Zhang X."/>
            <person name="Zhang Y."/>
            <person name="Reed K.M."/>
        </authorList>
    </citation>
    <scope>NUCLEOTIDE SEQUENCE [LARGE SCALE GENOMIC DNA]</scope>
</reference>
<proteinExistence type="predicted"/>
<dbReference type="Gene3D" id="2.10.110.10">
    <property type="entry name" value="Cysteine Rich Protein"/>
    <property type="match status" value="1"/>
</dbReference>
<keyword evidence="3 4" id="KW-0440">LIM domain</keyword>
<dbReference type="GO" id="GO:0005911">
    <property type="term" value="C:cell-cell junction"/>
    <property type="evidence" value="ECO:0007669"/>
    <property type="project" value="TreeGrafter"/>
</dbReference>
<dbReference type="PANTHER" id="PTHR24210">
    <property type="entry name" value="LIM DOMAIN-CONTAINING PROTEIN"/>
    <property type="match status" value="1"/>
</dbReference>
<dbReference type="Proteomes" id="UP000001645">
    <property type="component" value="Chromosome 11"/>
</dbReference>
<dbReference type="SUPFAM" id="SSF57716">
    <property type="entry name" value="Glucocorticoid receptor-like (DNA-binding domain)"/>
    <property type="match status" value="1"/>
</dbReference>
<dbReference type="GO" id="GO:0045216">
    <property type="term" value="P:cell-cell junction organization"/>
    <property type="evidence" value="ECO:0007669"/>
    <property type="project" value="TreeGrafter"/>
</dbReference>
<dbReference type="GeneTree" id="ENSGT00940000153518"/>
<accession>A0A803Y1S0</accession>
<sequence length="90" mass="10517">MSDALANAVCERCQTRFDPAERIVNSNGELYHENCFVCAQCFRQFPDGLFYEVRLHAVYERKEISLLKGKELGENYDRNMNSHLSCIFNF</sequence>
<evidence type="ECO:0000313" key="6">
    <source>
        <dbReference type="Ensembl" id="ENSMGAP00000025717.1"/>
    </source>
</evidence>
<dbReference type="PROSITE" id="PS50023">
    <property type="entry name" value="LIM_DOMAIN_2"/>
    <property type="match status" value="1"/>
</dbReference>
<keyword evidence="2 4" id="KW-0862">Zinc</keyword>
<reference evidence="6" key="3">
    <citation type="submission" date="2025-09" db="UniProtKB">
        <authorList>
            <consortium name="Ensembl"/>
        </authorList>
    </citation>
    <scope>IDENTIFICATION</scope>
</reference>
<dbReference type="SMART" id="SM00132">
    <property type="entry name" value="LIM"/>
    <property type="match status" value="1"/>
</dbReference>
<dbReference type="PROSITE" id="PS00478">
    <property type="entry name" value="LIM_DOMAIN_1"/>
    <property type="match status" value="1"/>
</dbReference>
<dbReference type="GO" id="GO:0005737">
    <property type="term" value="C:cytoplasm"/>
    <property type="evidence" value="ECO:0007669"/>
    <property type="project" value="TreeGrafter"/>
</dbReference>
<dbReference type="GO" id="GO:0098609">
    <property type="term" value="P:cell-cell adhesion"/>
    <property type="evidence" value="ECO:0007669"/>
    <property type="project" value="TreeGrafter"/>
</dbReference>
<dbReference type="GO" id="GO:2001046">
    <property type="term" value="P:positive regulation of integrin-mediated signaling pathway"/>
    <property type="evidence" value="ECO:0007669"/>
    <property type="project" value="TreeGrafter"/>
</dbReference>
<dbReference type="GO" id="GO:0046872">
    <property type="term" value="F:metal ion binding"/>
    <property type="evidence" value="ECO:0007669"/>
    <property type="project" value="UniProtKB-KW"/>
</dbReference>
<dbReference type="InterPro" id="IPR017351">
    <property type="entry name" value="PINCH-1-4-like"/>
</dbReference>
<dbReference type="InterPro" id="IPR001781">
    <property type="entry name" value="Znf_LIM"/>
</dbReference>
<evidence type="ECO:0000256" key="2">
    <source>
        <dbReference type="ARBA" id="ARBA00022833"/>
    </source>
</evidence>
<evidence type="ECO:0000259" key="5">
    <source>
        <dbReference type="PROSITE" id="PS50023"/>
    </source>
</evidence>
<organism evidence="6 7">
    <name type="scientific">Meleagris gallopavo</name>
    <name type="common">Wild turkey</name>
    <dbReference type="NCBI Taxonomy" id="9103"/>
    <lineage>
        <taxon>Eukaryota</taxon>
        <taxon>Metazoa</taxon>
        <taxon>Chordata</taxon>
        <taxon>Craniata</taxon>
        <taxon>Vertebrata</taxon>
        <taxon>Euteleostomi</taxon>
        <taxon>Archelosauria</taxon>
        <taxon>Archosauria</taxon>
        <taxon>Dinosauria</taxon>
        <taxon>Saurischia</taxon>
        <taxon>Theropoda</taxon>
        <taxon>Coelurosauria</taxon>
        <taxon>Aves</taxon>
        <taxon>Neognathae</taxon>
        <taxon>Galloanserae</taxon>
        <taxon>Galliformes</taxon>
        <taxon>Phasianidae</taxon>
        <taxon>Meleagridinae</taxon>
        <taxon>Meleagris</taxon>
    </lineage>
</organism>
<dbReference type="PANTHER" id="PTHR24210:SF10">
    <property type="entry name" value="LIM AND SENESCENT CELL ANTIGEN-LIKE-CONTAINING DOMAIN PROTEIN 2"/>
    <property type="match status" value="1"/>
</dbReference>
<dbReference type="AlphaFoldDB" id="A0A803Y1S0"/>
<evidence type="ECO:0000313" key="7">
    <source>
        <dbReference type="Proteomes" id="UP000001645"/>
    </source>
</evidence>
<keyword evidence="7" id="KW-1185">Reference proteome</keyword>